<dbReference type="KEGG" id="rst:ATY39_13980"/>
<feature type="coiled-coil region" evidence="1">
    <location>
        <begin position="39"/>
        <end position="90"/>
    </location>
</feature>
<dbReference type="EMBL" id="CP014806">
    <property type="protein sequence ID" value="AMX00423.1"/>
    <property type="molecule type" value="Genomic_DNA"/>
</dbReference>
<protein>
    <recommendedName>
        <fullName evidence="5">Scaffolding protein</fullName>
    </recommendedName>
</protein>
<dbReference type="OrthoDB" id="2365850at2"/>
<name>A0A143HFB4_9BACL</name>
<evidence type="ECO:0000256" key="1">
    <source>
        <dbReference type="SAM" id="Coils"/>
    </source>
</evidence>
<gene>
    <name evidence="3" type="ORF">ATY39_13980</name>
</gene>
<dbReference type="Proteomes" id="UP000076021">
    <property type="component" value="Chromosome"/>
</dbReference>
<evidence type="ECO:0000313" key="4">
    <source>
        <dbReference type="Proteomes" id="UP000076021"/>
    </source>
</evidence>
<evidence type="ECO:0000313" key="3">
    <source>
        <dbReference type="EMBL" id="AMX00423.1"/>
    </source>
</evidence>
<dbReference type="Pfam" id="PF06810">
    <property type="entry name" value="Phage_scaffold"/>
    <property type="match status" value="1"/>
</dbReference>
<feature type="region of interest" description="Disordered" evidence="2">
    <location>
        <begin position="149"/>
        <end position="172"/>
    </location>
</feature>
<evidence type="ECO:0008006" key="5">
    <source>
        <dbReference type="Google" id="ProtNLM"/>
    </source>
</evidence>
<dbReference type="InterPro" id="IPR009636">
    <property type="entry name" value="SCAF"/>
</dbReference>
<evidence type="ECO:0000256" key="2">
    <source>
        <dbReference type="SAM" id="MobiDB-lite"/>
    </source>
</evidence>
<proteinExistence type="predicted"/>
<organism evidence="3 4">
    <name type="scientific">Rummeliibacillus stabekisii</name>
    <dbReference type="NCBI Taxonomy" id="241244"/>
    <lineage>
        <taxon>Bacteria</taxon>
        <taxon>Bacillati</taxon>
        <taxon>Bacillota</taxon>
        <taxon>Bacilli</taxon>
        <taxon>Bacillales</taxon>
        <taxon>Caryophanaceae</taxon>
        <taxon>Rummeliibacillus</taxon>
    </lineage>
</organism>
<dbReference type="AlphaFoldDB" id="A0A143HFB4"/>
<accession>A0A143HFB4</accession>
<keyword evidence="4" id="KW-1185">Reference proteome</keyword>
<dbReference type="STRING" id="241244.ATY39_13980"/>
<dbReference type="RefSeq" id="WP_066790778.1">
    <property type="nucleotide sequence ID" value="NZ_CP014806.1"/>
</dbReference>
<reference evidence="4" key="2">
    <citation type="submission" date="2016-03" db="EMBL/GenBank/DDBJ databases">
        <authorList>
            <person name="Seldin L."/>
        </authorList>
    </citation>
    <scope>NUCLEOTIDE SEQUENCE [LARGE SCALE GENOMIC DNA]</scope>
    <source>
        <strain evidence="4">PP9</strain>
    </source>
</reference>
<sequence length="203" mass="22543">MNKEALLALGLTEEQADKVITGFGQMVPKSRLDDKIQEVKDLQGQITDRDNQLDDLSKKAAGNEELQKQIQTLQEQNQTTVADYEEKLKQKDFDFTLSEALRNAKAKNPKAVKALLDVEGIKQDGQTLLGLEDQLKALKESDAYLFESDSLKGKTPPAGGQHLPGGYNKPNPFAKDTFNLTEQGILLRDNPDLYNQLKAQTGQ</sequence>
<reference evidence="3 4" key="1">
    <citation type="journal article" date="2016" name="Genome Announc.">
        <title>Whole-Genome Sequence of Rummeliibacillus stabekisii Strain PP9 Isolated from Antarctic Soil.</title>
        <authorList>
            <person name="da Mota F.F."/>
            <person name="Vollu R.E."/>
            <person name="Jurelevicius D."/>
            <person name="Seldin L."/>
        </authorList>
    </citation>
    <scope>NUCLEOTIDE SEQUENCE [LARGE SCALE GENOMIC DNA]</scope>
    <source>
        <strain evidence="3 4">PP9</strain>
    </source>
</reference>
<keyword evidence="1" id="KW-0175">Coiled coil</keyword>